<name>D8LHK6_ECTSI</name>
<dbReference type="PANTHER" id="PTHR23354:SF62">
    <property type="entry name" value="MUSTARD, ISOFORM V"/>
    <property type="match status" value="1"/>
</dbReference>
<keyword evidence="12" id="KW-1133">Transmembrane helix</keyword>
<evidence type="ECO:0000256" key="8">
    <source>
        <dbReference type="ARBA" id="ARBA00023329"/>
    </source>
</evidence>
<gene>
    <name evidence="15" type="ORF">Esi_0196_0053</name>
</gene>
<keyword evidence="7 12" id="KW-0472">Membrane</keyword>
<dbReference type="SMART" id="SM00164">
    <property type="entry name" value="TBC"/>
    <property type="match status" value="1"/>
</dbReference>
<dbReference type="InterPro" id="IPR000195">
    <property type="entry name" value="Rab-GAP-TBC_dom"/>
</dbReference>
<dbReference type="PROSITE" id="PS51886">
    <property type="entry name" value="TLDC"/>
    <property type="match status" value="1"/>
</dbReference>
<sequence>MTSGLGVTVLEVFVGDPRSSEFVDHARYGQELKLDPFQVHEFTDEDDAAAAEWQQVAGRKLTKMCRAGIPEYFRGGVWNKVMSPTMEEAGTPSHKLQQERIWTRVLERVFEGDGMGEEVPGYGGELRLEDHCMSAEGRAAVRRLLVTIKHMLAVEWSPSLLDVVPVLLTYMPESCVYGVVEELWGMRPLFFPHSEEEFEAWGGTFKNMVKDFFPETSKEMSKCGADEPEHLRQVLLRMLVPILPLKHLVVVWDAWFCEGSKVIFRYGLALLKMYKKRLKALKLKQGQGAQWWSKLRDWAHEPSFSFDDLTHKAFSLRTKSGLRPISWAMLENYHDKNEAEVKSRMDKVAGSRLDHKGVAADRADEAQPFFWPPFQLTATFPPPVLLADVPARAKLVKWVPEILRHKRLRVVFTTEIHGYNLDLLYSHCRTVSPSLLVVEAANGVILGGFCSDSWQYPHAKQSQGGMYGNGQCFLFRLHPQPTTCRWQGGAVAADIIKQHAQKQTGTGFHLPHASRHRSSGTGLAALSAHSSSHALSSWSKGESKHGGNGESLGSSKHGGRLGQSSRHAEAKSSGSAASKREVRSASSHKQRGSMLRSESFGLGSVHKKQPPSVATESFMMTTKDFLAMGSSPVTSNCGLKLYNDLTRGSSDACETYGNERLVGPTTADFAVTCVEVYAFDWDEGKGRGKKTPLNGERRVLMIDQSGTCLVVLCSFFFFVSFFRFRPPLVSRTRLRYMYMHGG</sequence>
<dbReference type="InterPro" id="IPR035969">
    <property type="entry name" value="Rab-GAP_TBC_sf"/>
</dbReference>
<accession>D8LHK6</accession>
<dbReference type="GO" id="GO:0012505">
    <property type="term" value="C:endomembrane system"/>
    <property type="evidence" value="ECO:0007669"/>
    <property type="project" value="UniProtKB-SubCell"/>
</dbReference>
<keyword evidence="6" id="KW-0496">Mitochondrion</keyword>
<dbReference type="eggNOG" id="KOG2801">
    <property type="taxonomic scope" value="Eukaryota"/>
</dbReference>
<keyword evidence="8" id="KW-0968">Cytoplasmic vesicle</keyword>
<dbReference type="STRING" id="2880.D8LHK6"/>
<dbReference type="SMART" id="SM00584">
    <property type="entry name" value="TLDc"/>
    <property type="match status" value="1"/>
</dbReference>
<dbReference type="PROSITE" id="PS50086">
    <property type="entry name" value="TBC_RABGAP"/>
    <property type="match status" value="1"/>
</dbReference>
<evidence type="ECO:0000256" key="3">
    <source>
        <dbReference type="ARBA" id="ARBA00004184"/>
    </source>
</evidence>
<feature type="transmembrane region" description="Helical" evidence="12">
    <location>
        <begin position="704"/>
        <end position="724"/>
    </location>
</feature>
<evidence type="ECO:0000313" key="15">
    <source>
        <dbReference type="EMBL" id="CBN79288.1"/>
    </source>
</evidence>
<evidence type="ECO:0000256" key="11">
    <source>
        <dbReference type="SAM" id="MobiDB-lite"/>
    </source>
</evidence>
<keyword evidence="5" id="KW-0770">Synapse</keyword>
<evidence type="ECO:0000313" key="16">
    <source>
        <dbReference type="Proteomes" id="UP000002630"/>
    </source>
</evidence>
<comment type="subcellular location">
    <subcellularLocation>
        <location evidence="1">Cytoplasmic vesicle membrane</location>
    </subcellularLocation>
    <subcellularLocation>
        <location evidence="3">Endomembrane system</location>
        <topology evidence="3">Peripheral membrane protein</topology>
    </subcellularLocation>
    <subcellularLocation>
        <location evidence="2">Mitochondrion</location>
    </subcellularLocation>
    <subcellularLocation>
        <location evidence="9">Synapse</location>
    </subcellularLocation>
</comment>
<evidence type="ECO:0000256" key="6">
    <source>
        <dbReference type="ARBA" id="ARBA00023128"/>
    </source>
</evidence>
<feature type="domain" description="TLDc" evidence="14">
    <location>
        <begin position="385"/>
        <end position="680"/>
    </location>
</feature>
<dbReference type="EMBL" id="FN648371">
    <property type="protein sequence ID" value="CBN79288.1"/>
    <property type="molecule type" value="Genomic_DNA"/>
</dbReference>
<proteinExistence type="inferred from homology"/>
<dbReference type="AlphaFoldDB" id="D8LHK6"/>
<reference evidence="15 16" key="1">
    <citation type="journal article" date="2010" name="Nature">
        <title>The Ectocarpus genome and the independent evolution of multicellularity in brown algae.</title>
        <authorList>
            <person name="Cock J.M."/>
            <person name="Sterck L."/>
            <person name="Rouze P."/>
            <person name="Scornet D."/>
            <person name="Allen A.E."/>
            <person name="Amoutzias G."/>
            <person name="Anthouard V."/>
            <person name="Artiguenave F."/>
            <person name="Aury J.M."/>
            <person name="Badger J.H."/>
            <person name="Beszteri B."/>
            <person name="Billiau K."/>
            <person name="Bonnet E."/>
            <person name="Bothwell J.H."/>
            <person name="Bowler C."/>
            <person name="Boyen C."/>
            <person name="Brownlee C."/>
            <person name="Carrano C.J."/>
            <person name="Charrier B."/>
            <person name="Cho G.Y."/>
            <person name="Coelho S.M."/>
            <person name="Collen J."/>
            <person name="Corre E."/>
            <person name="Da Silva C."/>
            <person name="Delage L."/>
            <person name="Delaroque N."/>
            <person name="Dittami S.M."/>
            <person name="Doulbeau S."/>
            <person name="Elias M."/>
            <person name="Farnham G."/>
            <person name="Gachon C.M."/>
            <person name="Gschloessl B."/>
            <person name="Heesch S."/>
            <person name="Jabbari K."/>
            <person name="Jubin C."/>
            <person name="Kawai H."/>
            <person name="Kimura K."/>
            <person name="Kloareg B."/>
            <person name="Kupper F.C."/>
            <person name="Lang D."/>
            <person name="Le Bail A."/>
            <person name="Leblanc C."/>
            <person name="Lerouge P."/>
            <person name="Lohr M."/>
            <person name="Lopez P.J."/>
            <person name="Martens C."/>
            <person name="Maumus F."/>
            <person name="Michel G."/>
            <person name="Miranda-Saavedra D."/>
            <person name="Morales J."/>
            <person name="Moreau H."/>
            <person name="Motomura T."/>
            <person name="Nagasato C."/>
            <person name="Napoli C.A."/>
            <person name="Nelson D.R."/>
            <person name="Nyvall-Collen P."/>
            <person name="Peters A.F."/>
            <person name="Pommier C."/>
            <person name="Potin P."/>
            <person name="Poulain J."/>
            <person name="Quesneville H."/>
            <person name="Read B."/>
            <person name="Rensing S.A."/>
            <person name="Ritter A."/>
            <person name="Rousvoal S."/>
            <person name="Samanta M."/>
            <person name="Samson G."/>
            <person name="Schroeder D.C."/>
            <person name="Segurens B."/>
            <person name="Strittmatter M."/>
            <person name="Tonon T."/>
            <person name="Tregear J.W."/>
            <person name="Valentin K."/>
            <person name="von Dassow P."/>
            <person name="Yamagishi T."/>
            <person name="Van de Peer Y."/>
            <person name="Wincker P."/>
        </authorList>
    </citation>
    <scope>NUCLEOTIDE SEQUENCE [LARGE SCALE GENOMIC DNA]</scope>
    <source>
        <strain evidence="16">Ec32 / CCAP1310/4</strain>
    </source>
</reference>
<feature type="domain" description="Rab-GAP TBC" evidence="13">
    <location>
        <begin position="68"/>
        <end position="259"/>
    </location>
</feature>
<dbReference type="GO" id="GO:0030659">
    <property type="term" value="C:cytoplasmic vesicle membrane"/>
    <property type="evidence" value="ECO:0007669"/>
    <property type="project" value="UniProtKB-SubCell"/>
</dbReference>
<organism evidence="15 16">
    <name type="scientific">Ectocarpus siliculosus</name>
    <name type="common">Brown alga</name>
    <name type="synonym">Conferva siliculosa</name>
    <dbReference type="NCBI Taxonomy" id="2880"/>
    <lineage>
        <taxon>Eukaryota</taxon>
        <taxon>Sar</taxon>
        <taxon>Stramenopiles</taxon>
        <taxon>Ochrophyta</taxon>
        <taxon>PX clade</taxon>
        <taxon>Phaeophyceae</taxon>
        <taxon>Ectocarpales</taxon>
        <taxon>Ectocarpaceae</taxon>
        <taxon>Ectocarpus</taxon>
    </lineage>
</organism>
<feature type="compositionally biased region" description="Low complexity" evidence="11">
    <location>
        <begin position="519"/>
        <end position="539"/>
    </location>
</feature>
<evidence type="ECO:0000256" key="12">
    <source>
        <dbReference type="SAM" id="Phobius"/>
    </source>
</evidence>
<feature type="region of interest" description="Disordered" evidence="11">
    <location>
        <begin position="502"/>
        <end position="612"/>
    </location>
</feature>
<evidence type="ECO:0000256" key="7">
    <source>
        <dbReference type="ARBA" id="ARBA00023136"/>
    </source>
</evidence>
<evidence type="ECO:0000256" key="2">
    <source>
        <dbReference type="ARBA" id="ARBA00004173"/>
    </source>
</evidence>
<evidence type="ECO:0000256" key="4">
    <source>
        <dbReference type="ARBA" id="ARBA00009540"/>
    </source>
</evidence>
<dbReference type="InParanoid" id="D8LHK6"/>
<dbReference type="Pfam" id="PF07534">
    <property type="entry name" value="TLD"/>
    <property type="match status" value="2"/>
</dbReference>
<dbReference type="PANTHER" id="PTHR23354">
    <property type="entry name" value="NUCLEOLAR PROTEIN 7/ESTROGEN RECEPTOR COACTIVATOR-RELATED"/>
    <property type="match status" value="1"/>
</dbReference>
<evidence type="ECO:0000259" key="14">
    <source>
        <dbReference type="PROSITE" id="PS51886"/>
    </source>
</evidence>
<protein>
    <recommendedName>
        <fullName evidence="10">Oxidation resistance protein 1</fullName>
    </recommendedName>
</protein>
<dbReference type="InterPro" id="IPR006571">
    <property type="entry name" value="TLDc_dom"/>
</dbReference>
<evidence type="ECO:0000256" key="1">
    <source>
        <dbReference type="ARBA" id="ARBA00004156"/>
    </source>
</evidence>
<dbReference type="Gene3D" id="1.10.472.80">
    <property type="entry name" value="Ypt/Rab-GAP domain of gyp1p, domain 3"/>
    <property type="match status" value="1"/>
</dbReference>
<dbReference type="SUPFAM" id="SSF47923">
    <property type="entry name" value="Ypt/Rab-GAP domain of gyp1p"/>
    <property type="match status" value="1"/>
</dbReference>
<evidence type="ECO:0000256" key="10">
    <source>
        <dbReference type="ARBA" id="ARBA00040604"/>
    </source>
</evidence>
<evidence type="ECO:0000259" key="13">
    <source>
        <dbReference type="PROSITE" id="PS50086"/>
    </source>
</evidence>
<dbReference type="OrthoDB" id="41533at2759"/>
<evidence type="ECO:0000256" key="9">
    <source>
        <dbReference type="ARBA" id="ARBA00034103"/>
    </source>
</evidence>
<dbReference type="EMBL" id="FN649729">
    <property type="protein sequence ID" value="CBN79288.1"/>
    <property type="molecule type" value="Genomic_DNA"/>
</dbReference>
<keyword evidence="16" id="KW-1185">Reference proteome</keyword>
<dbReference type="Pfam" id="PF00566">
    <property type="entry name" value="RabGAP-TBC"/>
    <property type="match status" value="1"/>
</dbReference>
<dbReference type="GO" id="GO:0005739">
    <property type="term" value="C:mitochondrion"/>
    <property type="evidence" value="ECO:0007669"/>
    <property type="project" value="UniProtKB-SubCell"/>
</dbReference>
<keyword evidence="12" id="KW-0812">Transmembrane</keyword>
<comment type="similarity">
    <text evidence="4">Belongs to the OXR1 family.</text>
</comment>
<evidence type="ECO:0000256" key="5">
    <source>
        <dbReference type="ARBA" id="ARBA00023018"/>
    </source>
</evidence>
<dbReference type="Proteomes" id="UP000002630">
    <property type="component" value="Linkage Group LG04"/>
</dbReference>